<protein>
    <recommendedName>
        <fullName evidence="4">Type II secretion system protein</fullName>
    </recommendedName>
</protein>
<organism evidence="2 3">
    <name type="scientific">Candidatus Nanogingivalis gingivitcus</name>
    <dbReference type="NCBI Taxonomy" id="2171992"/>
    <lineage>
        <taxon>Bacteria</taxon>
        <taxon>Candidatus Saccharimonadota</taxon>
        <taxon>Candidatus Nanosyncoccalia</taxon>
        <taxon>Candidatus Nanogingivales</taxon>
        <taxon>Candidatus Nanogingivalaceae</taxon>
        <taxon>Candidatus Nanogingivalis</taxon>
    </lineage>
</organism>
<dbReference type="RefSeq" id="WP_129718541.1">
    <property type="nucleotide sequence ID" value="NZ_PRLK01000001.1"/>
</dbReference>
<keyword evidence="1" id="KW-0472">Membrane</keyword>
<keyword evidence="3" id="KW-1185">Reference proteome</keyword>
<name>A0ABY0FLE9_9BACT</name>
<gene>
    <name evidence="2" type="ORF">G6CMJM_00115</name>
</gene>
<dbReference type="Proteomes" id="UP001190925">
    <property type="component" value="Unassembled WGS sequence"/>
</dbReference>
<feature type="transmembrane region" description="Helical" evidence="1">
    <location>
        <begin position="6"/>
        <end position="28"/>
    </location>
</feature>
<keyword evidence="1" id="KW-1133">Transmembrane helix</keyword>
<evidence type="ECO:0000313" key="2">
    <source>
        <dbReference type="EMBL" id="RYC73010.1"/>
    </source>
</evidence>
<evidence type="ECO:0000313" key="3">
    <source>
        <dbReference type="Proteomes" id="UP001190925"/>
    </source>
</evidence>
<dbReference type="EMBL" id="PRLK01000001">
    <property type="protein sequence ID" value="RYC73010.1"/>
    <property type="molecule type" value="Genomic_DNA"/>
</dbReference>
<sequence length="128" mass="14497">MKNKSGFTIPEVVVVVIFLIIAGVFFTIQKTDLEASKRDNERKTAINAIYYSLENVFYKNNGYYPEKISEKNINTIDPNLFTDKSGINLGEAGSEYSYEAKGCQEGKCKGYTLKSNLEKEDPYVKNNQ</sequence>
<accession>A0ABY0FLE9</accession>
<evidence type="ECO:0000256" key="1">
    <source>
        <dbReference type="SAM" id="Phobius"/>
    </source>
</evidence>
<comment type="caution">
    <text evidence="2">The sequence shown here is derived from an EMBL/GenBank/DDBJ whole genome shotgun (WGS) entry which is preliminary data.</text>
</comment>
<keyword evidence="1" id="KW-0812">Transmembrane</keyword>
<reference evidence="2 3" key="2">
    <citation type="journal article" date="2020" name="Cell Rep.">
        <title>Acquisition and Adaptation of Ultra-small Parasitic Reduced Genome Bacteria to Mammalian Hosts.</title>
        <authorList>
            <person name="McLean J.S."/>
            <person name="Bor B."/>
            <person name="Kerns K.A."/>
            <person name="Liu Q."/>
            <person name="To T.T."/>
            <person name="Solden L."/>
            <person name="Hendrickson E.L."/>
            <person name="Wrighton K."/>
            <person name="Shi W."/>
            <person name="He X."/>
        </authorList>
    </citation>
    <scope>NUCLEOTIDE SEQUENCE [LARGE SCALE GENOMIC DNA]</scope>
    <source>
        <strain evidence="2 3">TM7_CMJM_G6_1_HOT_870</strain>
    </source>
</reference>
<proteinExistence type="predicted"/>
<reference evidence="2 3" key="1">
    <citation type="journal article" date="2018" name="bioRxiv">
        <title>Evidence of independent acquisition and adaption of ultra-small bacteria to human hosts across the highly diverse yet reduced genomes of the phylum Saccharibacteria.</title>
        <authorList>
            <person name="McLean J.S."/>
            <person name="Bor B."/>
            <person name="To T.T."/>
            <person name="Liu Q."/>
            <person name="Kearns K.A."/>
            <person name="Solden L.M."/>
            <person name="Wrighton K.C."/>
            <person name="He X."/>
            <person name="Shi W."/>
        </authorList>
    </citation>
    <scope>NUCLEOTIDE SEQUENCE [LARGE SCALE GENOMIC DNA]</scope>
    <source>
        <strain evidence="2 3">TM7_CMJM_G6_1_HOT_870</strain>
    </source>
</reference>
<evidence type="ECO:0008006" key="4">
    <source>
        <dbReference type="Google" id="ProtNLM"/>
    </source>
</evidence>